<evidence type="ECO:0000313" key="2">
    <source>
        <dbReference type="Proteomes" id="UP001499854"/>
    </source>
</evidence>
<gene>
    <name evidence="1" type="ORF">GCM10009838_68270</name>
</gene>
<sequence length="85" mass="9556">MFDRAVVWLIRHRALLPGITTLARLAAEVRVGEIALINSVIDSEVSPDLRRTLIGLLKVPEGERVSTLERWRTPVRDVSGRGQRT</sequence>
<comment type="caution">
    <text evidence="1">The sequence shown here is derived from an EMBL/GenBank/DDBJ whole genome shotgun (WGS) entry which is preliminary data.</text>
</comment>
<proteinExistence type="predicted"/>
<reference evidence="2" key="1">
    <citation type="journal article" date="2019" name="Int. J. Syst. Evol. Microbiol.">
        <title>The Global Catalogue of Microorganisms (GCM) 10K type strain sequencing project: providing services to taxonomists for standard genome sequencing and annotation.</title>
        <authorList>
            <consortium name="The Broad Institute Genomics Platform"/>
            <consortium name="The Broad Institute Genome Sequencing Center for Infectious Disease"/>
            <person name="Wu L."/>
            <person name="Ma J."/>
        </authorList>
    </citation>
    <scope>NUCLEOTIDE SEQUENCE [LARGE SCALE GENOMIC DNA]</scope>
    <source>
        <strain evidence="2">JCM 16013</strain>
    </source>
</reference>
<dbReference type="RefSeq" id="WP_344661295.1">
    <property type="nucleotide sequence ID" value="NZ_BAAAQM010000051.1"/>
</dbReference>
<evidence type="ECO:0008006" key="3">
    <source>
        <dbReference type="Google" id="ProtNLM"/>
    </source>
</evidence>
<evidence type="ECO:0000313" key="1">
    <source>
        <dbReference type="EMBL" id="GAA1994319.1"/>
    </source>
</evidence>
<accession>A0ABP5ECR2</accession>
<dbReference type="Proteomes" id="UP001499854">
    <property type="component" value="Unassembled WGS sequence"/>
</dbReference>
<dbReference type="EMBL" id="BAAAQM010000051">
    <property type="protein sequence ID" value="GAA1994319.1"/>
    <property type="molecule type" value="Genomic_DNA"/>
</dbReference>
<protein>
    <recommendedName>
        <fullName evidence="3">DUF4158 domain-containing protein</fullName>
    </recommendedName>
</protein>
<keyword evidence="2" id="KW-1185">Reference proteome</keyword>
<name>A0ABP5ECR2_9ACTN</name>
<organism evidence="1 2">
    <name type="scientific">Catenulispora subtropica</name>
    <dbReference type="NCBI Taxonomy" id="450798"/>
    <lineage>
        <taxon>Bacteria</taxon>
        <taxon>Bacillati</taxon>
        <taxon>Actinomycetota</taxon>
        <taxon>Actinomycetes</taxon>
        <taxon>Catenulisporales</taxon>
        <taxon>Catenulisporaceae</taxon>
        <taxon>Catenulispora</taxon>
    </lineage>
</organism>